<dbReference type="STRING" id="4577.A0A1D6ML42"/>
<dbReference type="ExpressionAtlas" id="A0A1D6ML42">
    <property type="expression patterns" value="baseline and differential"/>
</dbReference>
<comment type="subcellular location">
    <subcellularLocation>
        <location evidence="1">Membrane</location>
    </subcellularLocation>
</comment>
<evidence type="ECO:0000256" key="4">
    <source>
        <dbReference type="ARBA" id="ARBA00023136"/>
    </source>
</evidence>
<gene>
    <name evidence="5" type="ORF">ZEAMMB73_Zm00001d039776</name>
</gene>
<evidence type="ECO:0000313" key="5">
    <source>
        <dbReference type="EMBL" id="ONM29929.1"/>
    </source>
</evidence>
<dbReference type="FunCoup" id="A0A1D6ML42">
    <property type="interactions" value="2579"/>
</dbReference>
<dbReference type="InParanoid" id="A0A1D6ML42"/>
<dbReference type="EMBL" id="CM007649">
    <property type="protein sequence ID" value="ONM29929.1"/>
    <property type="molecule type" value="Genomic_DNA"/>
</dbReference>
<accession>A0A1D6ML42</accession>
<dbReference type="AlphaFoldDB" id="A0A1D6ML42"/>
<dbReference type="InterPro" id="IPR006461">
    <property type="entry name" value="PLAC_motif_containing"/>
</dbReference>
<dbReference type="GO" id="GO:0016020">
    <property type="term" value="C:membrane"/>
    <property type="evidence" value="ECO:0007669"/>
    <property type="project" value="UniProtKB-SubCell"/>
</dbReference>
<dbReference type="Pfam" id="PF04749">
    <property type="entry name" value="PLAC8"/>
    <property type="match status" value="1"/>
</dbReference>
<keyword evidence="4" id="KW-0472">Membrane</keyword>
<dbReference type="PANTHER" id="PTHR15907">
    <property type="entry name" value="DUF614 FAMILY PROTEIN-RELATED"/>
    <property type="match status" value="1"/>
</dbReference>
<name>A0A1D6ML42_MAIZE</name>
<keyword evidence="3" id="KW-1133">Transmembrane helix</keyword>
<protein>
    <submittedName>
        <fullName evidence="5">PLAC8 family protein</fullName>
    </submittedName>
</protein>
<dbReference type="IntAct" id="A0A1D6ML42">
    <property type="interactions" value="6"/>
</dbReference>
<keyword evidence="2" id="KW-0812">Transmembrane</keyword>
<proteinExistence type="predicted"/>
<evidence type="ECO:0000256" key="2">
    <source>
        <dbReference type="ARBA" id="ARBA00022692"/>
    </source>
</evidence>
<reference evidence="5" key="1">
    <citation type="submission" date="2015-12" db="EMBL/GenBank/DDBJ databases">
        <title>Update maize B73 reference genome by single molecule sequencing technologies.</title>
        <authorList>
            <consortium name="Maize Genome Sequencing Project"/>
            <person name="Ware D."/>
        </authorList>
    </citation>
    <scope>NUCLEOTIDE SEQUENCE [LARGE SCALE GENOMIC DNA]</scope>
    <source>
        <tissue evidence="5">Seedling</tissue>
    </source>
</reference>
<evidence type="ECO:0000256" key="1">
    <source>
        <dbReference type="ARBA" id="ARBA00004370"/>
    </source>
</evidence>
<sequence>MGAGANNHEESSPLIPAAVAAPAYEKPPQAPAPEAANYYADGVPVVMGEPVSAHAFGGVPRESWNSGILSCLGRNDEFCSSDVEMLNQELTTYCLDVSGLLGTVAPCVLYGSNVERLAAGQGTFANSCLPYTGLYLLGNSLFGWNCLAPWFSHPTRTAIRQRYNLEASVLCTQLFGSFEAFTRQCGCCGDLVEDEERREHLEAACDLATHYLCHPCALCQEGRELRRRVPHPGFNNGHSVFVMMPPMEQTMGRGM</sequence>
<organism evidence="5">
    <name type="scientific">Zea mays</name>
    <name type="common">Maize</name>
    <dbReference type="NCBI Taxonomy" id="4577"/>
    <lineage>
        <taxon>Eukaryota</taxon>
        <taxon>Viridiplantae</taxon>
        <taxon>Streptophyta</taxon>
        <taxon>Embryophyta</taxon>
        <taxon>Tracheophyta</taxon>
        <taxon>Spermatophyta</taxon>
        <taxon>Magnoliopsida</taxon>
        <taxon>Liliopsida</taxon>
        <taxon>Poales</taxon>
        <taxon>Poaceae</taxon>
        <taxon>PACMAD clade</taxon>
        <taxon>Panicoideae</taxon>
        <taxon>Andropogonodae</taxon>
        <taxon>Andropogoneae</taxon>
        <taxon>Tripsacinae</taxon>
        <taxon>Zea</taxon>
    </lineage>
</organism>
<dbReference type="OMA" id="EAAKCCA"/>
<evidence type="ECO:0000256" key="3">
    <source>
        <dbReference type="ARBA" id="ARBA00022989"/>
    </source>
</evidence>